<evidence type="ECO:0000256" key="4">
    <source>
        <dbReference type="SAM" id="MobiDB-lite"/>
    </source>
</evidence>
<dbReference type="Gene3D" id="1.10.30.10">
    <property type="entry name" value="High mobility group box domain"/>
    <property type="match status" value="1"/>
</dbReference>
<dbReference type="SUPFAM" id="SSF47095">
    <property type="entry name" value="HMG-box"/>
    <property type="match status" value="1"/>
</dbReference>
<comment type="caution">
    <text evidence="6">The sequence shown here is derived from an EMBL/GenBank/DDBJ whole genome shotgun (WGS) entry which is preliminary data.</text>
</comment>
<evidence type="ECO:0000313" key="7">
    <source>
        <dbReference type="Proteomes" id="UP001150217"/>
    </source>
</evidence>
<evidence type="ECO:0000256" key="3">
    <source>
        <dbReference type="PROSITE-ProRule" id="PRU00267"/>
    </source>
</evidence>
<protein>
    <recommendedName>
        <fullName evidence="5">HMG box domain-containing protein</fullName>
    </recommendedName>
</protein>
<evidence type="ECO:0000259" key="5">
    <source>
        <dbReference type="PROSITE" id="PS50118"/>
    </source>
</evidence>
<dbReference type="InterPro" id="IPR036910">
    <property type="entry name" value="HMG_box_dom_sf"/>
</dbReference>
<feature type="DNA-binding region" description="HMG box" evidence="3">
    <location>
        <begin position="21"/>
        <end position="91"/>
    </location>
</feature>
<dbReference type="InterPro" id="IPR050140">
    <property type="entry name" value="SRY-related_HMG-box_TF-like"/>
</dbReference>
<dbReference type="InterPro" id="IPR009071">
    <property type="entry name" value="HMG_box_dom"/>
</dbReference>
<reference evidence="6" key="1">
    <citation type="submission" date="2022-08" db="EMBL/GenBank/DDBJ databases">
        <title>A Global Phylogenomic Analysis of the Shiitake Genus Lentinula.</title>
        <authorList>
            <consortium name="DOE Joint Genome Institute"/>
            <person name="Sierra-Patev S."/>
            <person name="Min B."/>
            <person name="Naranjo-Ortiz M."/>
            <person name="Looney B."/>
            <person name="Konkel Z."/>
            <person name="Slot J.C."/>
            <person name="Sakamoto Y."/>
            <person name="Steenwyk J.L."/>
            <person name="Rokas A."/>
            <person name="Carro J."/>
            <person name="Camarero S."/>
            <person name="Ferreira P."/>
            <person name="Molpeceres G."/>
            <person name="Ruiz-Duenas F.J."/>
            <person name="Serrano A."/>
            <person name="Henrissat B."/>
            <person name="Drula E."/>
            <person name="Hughes K.W."/>
            <person name="Mata J.L."/>
            <person name="Ishikawa N.K."/>
            <person name="Vargas-Isla R."/>
            <person name="Ushijima S."/>
            <person name="Smith C.A."/>
            <person name="Ahrendt S."/>
            <person name="Andreopoulos W."/>
            <person name="He G."/>
            <person name="Labutti K."/>
            <person name="Lipzen A."/>
            <person name="Ng V."/>
            <person name="Riley R."/>
            <person name="Sandor L."/>
            <person name="Barry K."/>
            <person name="Martinez A.T."/>
            <person name="Xiao Y."/>
            <person name="Gibbons J.G."/>
            <person name="Terashima K."/>
            <person name="Grigoriev I.V."/>
            <person name="Hibbett D.S."/>
        </authorList>
    </citation>
    <scope>NUCLEOTIDE SEQUENCE</scope>
    <source>
        <strain evidence="6">RHP3577 ss4</strain>
    </source>
</reference>
<dbReference type="PANTHER" id="PTHR10270">
    <property type="entry name" value="SOX TRANSCRIPTION FACTOR"/>
    <property type="match status" value="1"/>
</dbReference>
<dbReference type="EMBL" id="JANVFT010000038">
    <property type="protein sequence ID" value="KAJ4492435.1"/>
    <property type="molecule type" value="Genomic_DNA"/>
</dbReference>
<dbReference type="SMART" id="SM00398">
    <property type="entry name" value="HMG"/>
    <property type="match status" value="1"/>
</dbReference>
<keyword evidence="7" id="KW-1185">Reference proteome</keyword>
<organism evidence="6 7">
    <name type="scientific">Lentinula lateritia</name>
    <dbReference type="NCBI Taxonomy" id="40482"/>
    <lineage>
        <taxon>Eukaryota</taxon>
        <taxon>Fungi</taxon>
        <taxon>Dikarya</taxon>
        <taxon>Basidiomycota</taxon>
        <taxon>Agaricomycotina</taxon>
        <taxon>Agaricomycetes</taxon>
        <taxon>Agaricomycetidae</taxon>
        <taxon>Agaricales</taxon>
        <taxon>Marasmiineae</taxon>
        <taxon>Omphalotaceae</taxon>
        <taxon>Lentinula</taxon>
    </lineage>
</organism>
<name>A0ABQ8VFL9_9AGAR</name>
<gene>
    <name evidence="6" type="ORF">C8R41DRAFT_765209</name>
</gene>
<keyword evidence="1 3" id="KW-0238">DNA-binding</keyword>
<feature type="domain" description="HMG box" evidence="5">
    <location>
        <begin position="21"/>
        <end position="91"/>
    </location>
</feature>
<dbReference type="CDD" id="cd01389">
    <property type="entry name" value="HMG-box_ROX1-like"/>
    <property type="match status" value="1"/>
</dbReference>
<dbReference type="PROSITE" id="PS50118">
    <property type="entry name" value="HMG_BOX_2"/>
    <property type="match status" value="1"/>
</dbReference>
<feature type="region of interest" description="Disordered" evidence="4">
    <location>
        <begin position="195"/>
        <end position="221"/>
    </location>
</feature>
<feature type="region of interest" description="Disordered" evidence="4">
    <location>
        <begin position="100"/>
        <end position="129"/>
    </location>
</feature>
<dbReference type="Proteomes" id="UP001150217">
    <property type="component" value="Unassembled WGS sequence"/>
</dbReference>
<sequence>MPKDTTQPSDTVISNRKKSRIARPPNSWILFRADMLRDPDFRAQYPNAHQHVISKALSVLWRNASKEVKEEYERRAEGAKLKHMILHPDYVYRPQRKVRAATVAGGEESKGKSRPRAKRGHKSKCNDDSSAQSFESIINDHQACSTGELIFLLPPTIIHETHPICLQASSTSQEPLTALPIPLIPFTSQSYSEISTTHVSETQQSSAVSPRRASPTKPLVN</sequence>
<evidence type="ECO:0000313" key="6">
    <source>
        <dbReference type="EMBL" id="KAJ4492435.1"/>
    </source>
</evidence>
<evidence type="ECO:0000256" key="2">
    <source>
        <dbReference type="ARBA" id="ARBA00023163"/>
    </source>
</evidence>
<dbReference type="Pfam" id="PF00505">
    <property type="entry name" value="HMG_box"/>
    <property type="match status" value="1"/>
</dbReference>
<keyword evidence="2" id="KW-0804">Transcription</keyword>
<keyword evidence="3" id="KW-0539">Nucleus</keyword>
<accession>A0ABQ8VFL9</accession>
<feature type="compositionally biased region" description="Polar residues" evidence="4">
    <location>
        <begin position="195"/>
        <end position="208"/>
    </location>
</feature>
<proteinExistence type="predicted"/>
<feature type="compositionally biased region" description="Basic residues" evidence="4">
    <location>
        <begin position="112"/>
        <end position="123"/>
    </location>
</feature>
<dbReference type="PANTHER" id="PTHR10270:SF161">
    <property type="entry name" value="SEX-DETERMINING REGION Y PROTEIN"/>
    <property type="match status" value="1"/>
</dbReference>
<evidence type="ECO:0000256" key="1">
    <source>
        <dbReference type="ARBA" id="ARBA00023125"/>
    </source>
</evidence>